<reference evidence="8 9" key="1">
    <citation type="submission" date="2011-01" db="EMBL/GenBank/DDBJ databases">
        <authorList>
            <person name="Muzny D."/>
            <person name="Qin X."/>
            <person name="Deng J."/>
            <person name="Jiang H."/>
            <person name="Liu Y."/>
            <person name="Qu J."/>
            <person name="Song X.-Z."/>
            <person name="Zhang L."/>
            <person name="Thornton R."/>
            <person name="Coyle M."/>
            <person name="Francisco L."/>
            <person name="Jackson L."/>
            <person name="Javaid M."/>
            <person name="Korchina V."/>
            <person name="Kovar C."/>
            <person name="Mata R."/>
            <person name="Mathew T."/>
            <person name="Ngo R."/>
            <person name="Nguyen L."/>
            <person name="Nguyen N."/>
            <person name="Okwuonu G."/>
            <person name="Ongeri F."/>
            <person name="Pham C."/>
            <person name="Simmons D."/>
            <person name="Wilczek-Boney K."/>
            <person name="Hale W."/>
            <person name="Jakkamsetti A."/>
            <person name="Pham P."/>
            <person name="Ruth R."/>
            <person name="San Lucas F."/>
            <person name="Warren J."/>
            <person name="Zhang J."/>
            <person name="Zhao Z."/>
            <person name="Zhou C."/>
            <person name="Zhu D."/>
            <person name="Lee S."/>
            <person name="Bess C."/>
            <person name="Blankenburg K."/>
            <person name="Forbes L."/>
            <person name="Fu Q."/>
            <person name="Gubbala S."/>
            <person name="Hirani K."/>
            <person name="Jayaseelan J.C."/>
            <person name="Lara F."/>
            <person name="Munidasa M."/>
            <person name="Palculict T."/>
            <person name="Patil S."/>
            <person name="Pu L.-L."/>
            <person name="Saada N."/>
            <person name="Tang L."/>
            <person name="Weissenberger G."/>
            <person name="Zhu Y."/>
            <person name="Hemphill L."/>
            <person name="Shang Y."/>
            <person name="Youmans B."/>
            <person name="Ayvaz T."/>
            <person name="Ross M."/>
            <person name="Santibanez J."/>
            <person name="Aqrawi P."/>
            <person name="Gross S."/>
            <person name="Joshi V."/>
            <person name="Fowler G."/>
            <person name="Nazareth L."/>
            <person name="Reid J."/>
            <person name="Worley K."/>
            <person name="Petrosino J."/>
            <person name="Highlander S."/>
            <person name="Gibbs R."/>
        </authorList>
    </citation>
    <scope>NUCLEOTIDE SEQUENCE [LARGE SCALE GENOMIC DNA]</scope>
    <source>
        <strain evidence="8 9">ATCC 12755</strain>
    </source>
</reference>
<dbReference type="Proteomes" id="UP000004835">
    <property type="component" value="Unassembled WGS sequence"/>
</dbReference>
<feature type="transmembrane region" description="Helical" evidence="6">
    <location>
        <begin position="15"/>
        <end position="37"/>
    </location>
</feature>
<organism evidence="8 9">
    <name type="scientific">Enterococcus casseliflavus ATCC 12755</name>
    <dbReference type="NCBI Taxonomy" id="888066"/>
    <lineage>
        <taxon>Bacteria</taxon>
        <taxon>Bacillati</taxon>
        <taxon>Bacillota</taxon>
        <taxon>Bacilli</taxon>
        <taxon>Lactobacillales</taxon>
        <taxon>Enterococcaceae</taxon>
        <taxon>Enterococcus</taxon>
    </lineage>
</organism>
<proteinExistence type="predicted"/>
<dbReference type="GO" id="GO:0055085">
    <property type="term" value="P:transmembrane transport"/>
    <property type="evidence" value="ECO:0007669"/>
    <property type="project" value="InterPro"/>
</dbReference>
<dbReference type="Pfam" id="PF03600">
    <property type="entry name" value="CitMHS"/>
    <property type="match status" value="1"/>
</dbReference>
<feature type="transmembrane region" description="Helical" evidence="6">
    <location>
        <begin position="127"/>
        <end position="160"/>
    </location>
</feature>
<evidence type="ECO:0000313" key="8">
    <source>
        <dbReference type="EMBL" id="EGC69262.1"/>
    </source>
</evidence>
<feature type="transmembrane region" description="Helical" evidence="6">
    <location>
        <begin position="166"/>
        <end position="187"/>
    </location>
</feature>
<dbReference type="InterPro" id="IPR004680">
    <property type="entry name" value="Cit_transptr-like_dom"/>
</dbReference>
<feature type="transmembrane region" description="Helical" evidence="6">
    <location>
        <begin position="263"/>
        <end position="296"/>
    </location>
</feature>
<keyword evidence="2" id="KW-0813">Transport</keyword>
<evidence type="ECO:0000313" key="9">
    <source>
        <dbReference type="Proteomes" id="UP000004835"/>
    </source>
</evidence>
<name>F0EL12_ENTCA</name>
<feature type="transmembrane region" description="Helical" evidence="6">
    <location>
        <begin position="356"/>
        <end position="375"/>
    </location>
</feature>
<dbReference type="EMBL" id="AEWT01000017">
    <property type="protein sequence ID" value="EGC69262.1"/>
    <property type="molecule type" value="Genomic_DNA"/>
</dbReference>
<feature type="transmembrane region" description="Helical" evidence="6">
    <location>
        <begin position="84"/>
        <end position="106"/>
    </location>
</feature>
<dbReference type="HOGENOM" id="CLU_051476_0_0_9"/>
<feature type="transmembrane region" description="Helical" evidence="6">
    <location>
        <begin position="387"/>
        <end position="413"/>
    </location>
</feature>
<feature type="domain" description="Citrate transporter-like" evidence="7">
    <location>
        <begin position="58"/>
        <end position="297"/>
    </location>
</feature>
<feature type="transmembrane region" description="Helical" evidence="6">
    <location>
        <begin position="316"/>
        <end position="336"/>
    </location>
</feature>
<dbReference type="GO" id="GO:0016020">
    <property type="term" value="C:membrane"/>
    <property type="evidence" value="ECO:0007669"/>
    <property type="project" value="UniProtKB-SubCell"/>
</dbReference>
<feature type="transmembrane region" description="Helical" evidence="6">
    <location>
        <begin position="445"/>
        <end position="463"/>
    </location>
</feature>
<comment type="subcellular location">
    <subcellularLocation>
        <location evidence="1">Membrane</location>
        <topology evidence="1">Multi-pass membrane protein</topology>
    </subcellularLocation>
</comment>
<gene>
    <name evidence="8" type="ORF">HMPREF9087_2104</name>
</gene>
<comment type="caution">
    <text evidence="8">The sequence shown here is derived from an EMBL/GenBank/DDBJ whole genome shotgun (WGS) entry which is preliminary data.</text>
</comment>
<feature type="transmembrane region" description="Helical" evidence="6">
    <location>
        <begin position="44"/>
        <end position="64"/>
    </location>
</feature>
<dbReference type="AlphaFoldDB" id="F0EL12"/>
<evidence type="ECO:0000256" key="3">
    <source>
        <dbReference type="ARBA" id="ARBA00022692"/>
    </source>
</evidence>
<sequence>MYEQKKFKWKDEGKFMVEIIIGILMIVSFLGMVWYCVKGFNLMVGFFVMATLWTVLAFIGNALSPDLTALNFVDTITNIYQTGPAGFASSILVNIFFGSFFGRILMDTGIAATLIRKVVELGGDKPRITMTLLCTVTALCFTSMTGIGPVISIAVIVMPILQALGIPTAIALFAFMGSIMAGIFANVTNFVQYQGILAALQPDGSQSMMEYGFSDYFTFGMIALVVSLLVTLVFANIALSRAKSSKVKAWASTPGATSGDAPWYSWVAVIAPVLLVVFAEFPIIPAFILAALYALLTCGKLKGGFVNICRMLAKQFADGAVDVAPLVGFLLVLAMFNSAASLAVPFFEPIVGGLVPHSTVALAILFAILAPLGFFRGPLNLVGSGGAVAAVILAATNWDLAFIFPLFAVVTIAPQHLDITQSWVAWGLGHHKVGSKDFMKFSIPAGWLSSAILCIIALILFGLNN</sequence>
<evidence type="ECO:0000256" key="2">
    <source>
        <dbReference type="ARBA" id="ARBA00022448"/>
    </source>
</evidence>
<evidence type="ECO:0000256" key="4">
    <source>
        <dbReference type="ARBA" id="ARBA00022989"/>
    </source>
</evidence>
<protein>
    <submittedName>
        <fullName evidence="8">Citrate transporter</fullName>
    </submittedName>
</protein>
<evidence type="ECO:0000256" key="5">
    <source>
        <dbReference type="ARBA" id="ARBA00023136"/>
    </source>
</evidence>
<keyword evidence="5 6" id="KW-0472">Membrane</keyword>
<keyword evidence="4 6" id="KW-1133">Transmembrane helix</keyword>
<evidence type="ECO:0000256" key="1">
    <source>
        <dbReference type="ARBA" id="ARBA00004141"/>
    </source>
</evidence>
<feature type="transmembrane region" description="Helical" evidence="6">
    <location>
        <begin position="216"/>
        <end position="239"/>
    </location>
</feature>
<keyword evidence="3 6" id="KW-0812">Transmembrane</keyword>
<accession>F0EL12</accession>
<evidence type="ECO:0000259" key="7">
    <source>
        <dbReference type="Pfam" id="PF03600"/>
    </source>
</evidence>
<evidence type="ECO:0000256" key="6">
    <source>
        <dbReference type="SAM" id="Phobius"/>
    </source>
</evidence>